<dbReference type="Gene3D" id="3.40.50.970">
    <property type="match status" value="2"/>
</dbReference>
<dbReference type="PANTHER" id="PTHR43825:SF1">
    <property type="entry name" value="TRANSKETOLASE-LIKE PYRIMIDINE-BINDING DOMAIN-CONTAINING PROTEIN"/>
    <property type="match status" value="1"/>
</dbReference>
<dbReference type="SUPFAM" id="SSF52922">
    <property type="entry name" value="TK C-terminal domain-like"/>
    <property type="match status" value="1"/>
</dbReference>
<reference evidence="6" key="1">
    <citation type="journal article" date="2024" name="J Bioinform Genom">
        <title>Complete genome sequence of the type strain bacterium Sphaerochaeta associata GLS2t (VKM B-2742)t.</title>
        <authorList>
            <person name="Troshina O.Y."/>
            <person name="Tepeeva A.N."/>
            <person name="Arzamasceva V.O."/>
            <person name="Whitman W.B."/>
            <person name="Varghese N."/>
            <person name="Shapiro N."/>
            <person name="Woyke T."/>
            <person name="Kripides N.C."/>
            <person name="Vasilenko O.V."/>
        </authorList>
    </citation>
    <scope>NUCLEOTIDE SEQUENCE [LARGE SCALE GENOMIC DNA]</scope>
    <source>
        <strain evidence="6">GLS2T</strain>
    </source>
</reference>
<dbReference type="InterPro" id="IPR055152">
    <property type="entry name" value="Transketolase-like_C_2"/>
</dbReference>
<evidence type="ECO:0000256" key="2">
    <source>
        <dbReference type="ARBA" id="ARBA00023052"/>
    </source>
</evidence>
<comment type="cofactor">
    <cofactor evidence="1">
        <name>thiamine diphosphate</name>
        <dbReference type="ChEBI" id="CHEBI:58937"/>
    </cofactor>
</comment>
<keyword evidence="6" id="KW-1185">Reference proteome</keyword>
<dbReference type="PANTHER" id="PTHR43825">
    <property type="entry name" value="PYRUVATE DEHYDROGENASE E1 COMPONENT"/>
    <property type="match status" value="1"/>
</dbReference>
<evidence type="ECO:0000259" key="3">
    <source>
        <dbReference type="Pfam" id="PF00456"/>
    </source>
</evidence>
<dbReference type="Gene3D" id="3.40.50.920">
    <property type="match status" value="1"/>
</dbReference>
<protein>
    <submittedName>
        <fullName evidence="5">Transketolase</fullName>
    </submittedName>
</protein>
<dbReference type="InterPro" id="IPR009014">
    <property type="entry name" value="Transketo_C/PFOR_II"/>
</dbReference>
<feature type="domain" description="Transketolase-like C-terminal" evidence="4">
    <location>
        <begin position="622"/>
        <end position="691"/>
    </location>
</feature>
<organism evidence="5 6">
    <name type="scientific">Sphaerochaeta associata</name>
    <dbReference type="NCBI Taxonomy" id="1129264"/>
    <lineage>
        <taxon>Bacteria</taxon>
        <taxon>Pseudomonadati</taxon>
        <taxon>Spirochaetota</taxon>
        <taxon>Spirochaetia</taxon>
        <taxon>Spirochaetales</taxon>
        <taxon>Sphaerochaetaceae</taxon>
        <taxon>Sphaerochaeta</taxon>
    </lineage>
</organism>
<evidence type="ECO:0000256" key="1">
    <source>
        <dbReference type="ARBA" id="ARBA00001964"/>
    </source>
</evidence>
<evidence type="ECO:0000259" key="4">
    <source>
        <dbReference type="Pfam" id="PF22613"/>
    </source>
</evidence>
<gene>
    <name evidence="5" type="ORF">MUG09_04185</name>
</gene>
<sequence length="775" mass="86455">MMNRTIACTAVDRAYWEKTADLVDQFIDIPLNYRQSGHPGGSRSKVHMLLSLMLSGAMVWDIRDSDKPFGDKFVLGCGHTIPLVYATLAVLNEALRFAYRQTGDEKYLVKDEKNRALYWEDLVGFRHRGGLSGHAEANGKTSFLKANTGPSGHGTPAAAGLAFALKRAGAEQVRVFIMEGEGGLTPGATHETLNTAWGMALDNLHFLVDWNDFGIDGHKTSDVLPGKPEDWFAPHGWKVFGTENGSDFSSLTQQLHAMISVDNQEKQPSMLWFKTRKGRGYLKYDAPSHGAPHAKNSELFWNLRKEFAAKYGARFVNVDAKSPADEAEFRANLQAVVDVMHADRNLCMYLADRLVQLGDAVPQSLATYKLNTQGNPFNDPVFWDSKNYPEQLWGKVGQKLANRAGMGAWGAYINYLGKTKYNRPLFLAASADLSASTNLWGFANGWEGESGYGWYERVGTKDGVMAPTEITEFSNAGMMSSVATLNFSNKSKDEFDGFYTAVSTYASFSYLKYGPMRLFSQFCQDADHKVGKVLWVGAHTGPETADDSRTHFGIFSVGVHQLFPKGHIINLFPWEYNEVPVLLAEAFKSSIPLIALHVTRPEMEIPDRNKLGIPSHFEAAKGAYVLRPYQEGKQRMGTIFVQGTSVVYSILSLLPTLEQEGLNVKIVCVTSTELFEMQSKEYQDQVLTDGDRADSTFFTTQARRMMSSWAFNSVSEQYCLSSDHDDRWRTGGSLDEVLDEAHMSPKWVLEAIRRFALGREQRLETLSQQLASAKQ</sequence>
<dbReference type="InterPro" id="IPR005474">
    <property type="entry name" value="Transketolase_N"/>
</dbReference>
<dbReference type="InterPro" id="IPR051157">
    <property type="entry name" value="PDH/Transketolase"/>
</dbReference>
<dbReference type="EMBL" id="CP094929">
    <property type="protein sequence ID" value="UOM51975.1"/>
    <property type="molecule type" value="Genomic_DNA"/>
</dbReference>
<keyword evidence="2" id="KW-0786">Thiamine pyrophosphate</keyword>
<dbReference type="Proteomes" id="UP000829708">
    <property type="component" value="Chromosome"/>
</dbReference>
<name>A0ABY4DDB4_9SPIR</name>
<dbReference type="Pfam" id="PF22613">
    <property type="entry name" value="Transketolase_C_1"/>
    <property type="match status" value="1"/>
</dbReference>
<proteinExistence type="predicted"/>
<dbReference type="InterPro" id="IPR029061">
    <property type="entry name" value="THDP-binding"/>
</dbReference>
<dbReference type="Pfam" id="PF00456">
    <property type="entry name" value="Transketolase_N"/>
    <property type="match status" value="1"/>
</dbReference>
<evidence type="ECO:0000313" key="5">
    <source>
        <dbReference type="EMBL" id="UOM51975.1"/>
    </source>
</evidence>
<evidence type="ECO:0000313" key="6">
    <source>
        <dbReference type="Proteomes" id="UP000829708"/>
    </source>
</evidence>
<accession>A0ABY4DDB4</accession>
<feature type="domain" description="Transketolase N-terminal" evidence="3">
    <location>
        <begin position="120"/>
        <end position="295"/>
    </location>
</feature>
<dbReference type="SUPFAM" id="SSF52518">
    <property type="entry name" value="Thiamin diphosphate-binding fold (THDP-binding)"/>
    <property type="match status" value="2"/>
</dbReference>
<dbReference type="RefSeq" id="WP_244773843.1">
    <property type="nucleotide sequence ID" value="NZ_CP094929.1"/>
</dbReference>